<keyword evidence="3 15" id="KW-0032">Aminotransferase</keyword>
<feature type="domain" description="Aminotransferase class V" evidence="14">
    <location>
        <begin position="64"/>
        <end position="321"/>
    </location>
</feature>
<comment type="similarity">
    <text evidence="2 12">Belongs to the class-V pyridoxal-phosphate-dependent aminotransferase family.</text>
</comment>
<comment type="cofactor">
    <cofactor evidence="1 11 13">
        <name>pyridoxal 5'-phosphate</name>
        <dbReference type="ChEBI" id="CHEBI:597326"/>
    </cofactor>
</comment>
<evidence type="ECO:0000259" key="14">
    <source>
        <dbReference type="Pfam" id="PF00266"/>
    </source>
</evidence>
<evidence type="ECO:0000256" key="9">
    <source>
        <dbReference type="ARBA" id="ARBA00093187"/>
    </source>
</evidence>
<comment type="caution">
    <text evidence="15">The sequence shown here is derived from an EMBL/GenBank/DDBJ whole genome shotgun (WGS) entry which is preliminary data.</text>
</comment>
<dbReference type="PANTHER" id="PTHR21152:SF24">
    <property type="entry name" value="ALANINE--GLYOXYLATE AMINOTRANSFERASE 1"/>
    <property type="match status" value="1"/>
</dbReference>
<dbReference type="InterPro" id="IPR000192">
    <property type="entry name" value="Aminotrans_V_dom"/>
</dbReference>
<dbReference type="AlphaFoldDB" id="A0A1E3W6F9"/>
<evidence type="ECO:0000313" key="15">
    <source>
        <dbReference type="EMBL" id="ODS01415.1"/>
    </source>
</evidence>
<dbReference type="PANTHER" id="PTHR21152">
    <property type="entry name" value="AMINOTRANSFERASE CLASS V"/>
    <property type="match status" value="1"/>
</dbReference>
<dbReference type="PROSITE" id="PS00595">
    <property type="entry name" value="AA_TRANSFER_CLASS_5"/>
    <property type="match status" value="1"/>
</dbReference>
<evidence type="ECO:0000256" key="8">
    <source>
        <dbReference type="ARBA" id="ARBA00070386"/>
    </source>
</evidence>
<evidence type="ECO:0000256" key="11">
    <source>
        <dbReference type="PIRSR" id="PIRSR000524-50"/>
    </source>
</evidence>
<dbReference type="GO" id="GO:0019265">
    <property type="term" value="P:glycine biosynthetic process, by transamination of glyoxylate"/>
    <property type="evidence" value="ECO:0007669"/>
    <property type="project" value="TreeGrafter"/>
</dbReference>
<evidence type="ECO:0000256" key="4">
    <source>
        <dbReference type="ARBA" id="ARBA00022679"/>
    </source>
</evidence>
<evidence type="ECO:0000256" key="3">
    <source>
        <dbReference type="ARBA" id="ARBA00022576"/>
    </source>
</evidence>
<evidence type="ECO:0000256" key="7">
    <source>
        <dbReference type="ARBA" id="ARBA00067024"/>
    </source>
</evidence>
<reference evidence="15 16" key="1">
    <citation type="journal article" date="2016" name="Environ. Microbiol.">
        <title>New Methyloceanibacter diversity from North Sea sediments includes methanotroph containing solely the soluble methane monooxygenase.</title>
        <authorList>
            <person name="Vekeman B."/>
            <person name="Kerckhof F.M."/>
            <person name="Cremers G."/>
            <person name="de Vos P."/>
            <person name="Vandamme P."/>
            <person name="Boon N."/>
            <person name="Op den Camp H.J."/>
            <person name="Heylen K."/>
        </authorList>
    </citation>
    <scope>NUCLEOTIDE SEQUENCE [LARGE SCALE GENOMIC DNA]</scope>
    <source>
        <strain evidence="15 16">R-67175</strain>
    </source>
</reference>
<dbReference type="STRING" id="1774969.AUC69_07025"/>
<dbReference type="RefSeq" id="WP_069440862.1">
    <property type="nucleotide sequence ID" value="NZ_LPWF01000008.1"/>
</dbReference>
<evidence type="ECO:0000256" key="5">
    <source>
        <dbReference type="ARBA" id="ARBA00022898"/>
    </source>
</evidence>
<proteinExistence type="inferred from homology"/>
<dbReference type="GO" id="GO:0004760">
    <property type="term" value="F:L-serine-pyruvate transaminase activity"/>
    <property type="evidence" value="ECO:0007669"/>
    <property type="project" value="TreeGrafter"/>
</dbReference>
<keyword evidence="4 15" id="KW-0808">Transferase</keyword>
<gene>
    <name evidence="15" type="ORF">AUC69_07025</name>
</gene>
<dbReference type="InterPro" id="IPR015421">
    <property type="entry name" value="PyrdxlP-dep_Trfase_major"/>
</dbReference>
<dbReference type="OrthoDB" id="389074at2"/>
<accession>A0A1E3W6F9</accession>
<dbReference type="InterPro" id="IPR015422">
    <property type="entry name" value="PyrdxlP-dep_Trfase_small"/>
</dbReference>
<dbReference type="CDD" id="cd06451">
    <property type="entry name" value="AGAT_like"/>
    <property type="match status" value="1"/>
</dbReference>
<evidence type="ECO:0000256" key="10">
    <source>
        <dbReference type="PIRSR" id="PIRSR000524-1"/>
    </source>
</evidence>
<comment type="catalytic activity">
    <reaction evidence="9">
        <text>glyoxylate + L-serine = 3-hydroxypyruvate + glycine</text>
        <dbReference type="Rhea" id="RHEA:19125"/>
        <dbReference type="ChEBI" id="CHEBI:17180"/>
        <dbReference type="ChEBI" id="CHEBI:33384"/>
        <dbReference type="ChEBI" id="CHEBI:36655"/>
        <dbReference type="ChEBI" id="CHEBI:57305"/>
        <dbReference type="EC" id="2.6.1.45"/>
    </reaction>
</comment>
<feature type="binding site" evidence="10">
    <location>
        <position position="346"/>
    </location>
    <ligand>
        <name>substrate</name>
    </ligand>
</feature>
<dbReference type="GO" id="GO:0050281">
    <property type="term" value="F:L-serine-glyoxylate transaminase activity"/>
    <property type="evidence" value="ECO:0007669"/>
    <property type="project" value="UniProtKB-EC"/>
</dbReference>
<organism evidence="15 16">
    <name type="scientific">Methyloceanibacter superfactus</name>
    <dbReference type="NCBI Taxonomy" id="1774969"/>
    <lineage>
        <taxon>Bacteria</taxon>
        <taxon>Pseudomonadati</taxon>
        <taxon>Pseudomonadota</taxon>
        <taxon>Alphaproteobacteria</taxon>
        <taxon>Hyphomicrobiales</taxon>
        <taxon>Hyphomicrobiaceae</taxon>
        <taxon>Methyloceanibacter</taxon>
    </lineage>
</organism>
<dbReference type="InterPro" id="IPR020578">
    <property type="entry name" value="Aminotrans_V_PyrdxlP_BS"/>
</dbReference>
<dbReference type="InterPro" id="IPR015424">
    <property type="entry name" value="PyrdxlP-dep_Trfase"/>
</dbReference>
<dbReference type="Gene3D" id="3.40.640.10">
    <property type="entry name" value="Type I PLP-dependent aspartate aminotransferase-like (Major domain)"/>
    <property type="match status" value="1"/>
</dbReference>
<evidence type="ECO:0000313" key="16">
    <source>
        <dbReference type="Proteomes" id="UP000094472"/>
    </source>
</evidence>
<protein>
    <recommendedName>
        <fullName evidence="8">Serine--glyoxylate aminotransferase</fullName>
        <ecNumber evidence="7">2.6.1.45</ecNumber>
    </recommendedName>
</protein>
<evidence type="ECO:0000256" key="13">
    <source>
        <dbReference type="RuleBase" id="RU004504"/>
    </source>
</evidence>
<evidence type="ECO:0000256" key="6">
    <source>
        <dbReference type="ARBA" id="ARBA00060690"/>
    </source>
</evidence>
<sequence length="403" mass="43778">MAGARRPGRNFLFVPGPTNVPERILRAMHVPMEDHRSPDFPKLTLPLYEGMKKSSRPRTGQVFIFPSSGTGAWEATLTNTRSPGDKMLASRFGQFSHLWIDLARRHGLEVIVQEEEWGTGASPERIEEALRADKNHDIKGVMVVHNETATGVTSDIAAVRRAIDAAGHPALLYVDGVSSIASIDFRMDEWGVDLAITGSQKGLMLPAGLGIACVSEKAMAQTKDATCRRAYFDFADHMRTNPGGYFPYTPALPLLYGLRESLAVLSEEGLENVFARHRYLANGTRAAVKAWGLELCAKDPKWYSDTVSAIMVPEGFNGADVIDRAYRRYNLALGAGLSQMAGKLFRIGHLGDLNELMLLGAIAGAEMSMRDVGIEVEPGSGLAAAQEYFRGAQGAGEARLAAE</sequence>
<dbReference type="Gene3D" id="3.90.1150.10">
    <property type="entry name" value="Aspartate Aminotransferase, domain 1"/>
    <property type="match status" value="1"/>
</dbReference>
<feature type="modified residue" description="N6-(pyridoxal phosphate)lysine" evidence="11">
    <location>
        <position position="201"/>
    </location>
</feature>
<evidence type="ECO:0000256" key="2">
    <source>
        <dbReference type="ARBA" id="ARBA00009236"/>
    </source>
</evidence>
<dbReference type="SUPFAM" id="SSF53383">
    <property type="entry name" value="PLP-dependent transferases"/>
    <property type="match status" value="1"/>
</dbReference>
<dbReference type="EMBL" id="LPWF01000008">
    <property type="protein sequence ID" value="ODS01415.1"/>
    <property type="molecule type" value="Genomic_DNA"/>
</dbReference>
<dbReference type="GO" id="GO:0008453">
    <property type="term" value="F:alanine-glyoxylate transaminase activity"/>
    <property type="evidence" value="ECO:0007669"/>
    <property type="project" value="TreeGrafter"/>
</dbReference>
<dbReference type="Pfam" id="PF00266">
    <property type="entry name" value="Aminotran_5"/>
    <property type="match status" value="1"/>
</dbReference>
<evidence type="ECO:0000256" key="12">
    <source>
        <dbReference type="RuleBase" id="RU004075"/>
    </source>
</evidence>
<dbReference type="FunFam" id="3.40.640.10:FF:000054">
    <property type="entry name" value="Serine--glyoxylate aminotransferase"/>
    <property type="match status" value="1"/>
</dbReference>
<name>A0A1E3W6F9_9HYPH</name>
<dbReference type="InterPro" id="IPR024169">
    <property type="entry name" value="SP_NH2Trfase/AEP_transaminase"/>
</dbReference>
<dbReference type="EC" id="2.6.1.45" evidence="7"/>
<keyword evidence="5 11" id="KW-0663">Pyridoxal phosphate</keyword>
<evidence type="ECO:0000256" key="1">
    <source>
        <dbReference type="ARBA" id="ARBA00001933"/>
    </source>
</evidence>
<dbReference type="FunFam" id="3.90.1150.10:FF:000031">
    <property type="entry name" value="Serine--glyoxylate aminotransferase"/>
    <property type="match status" value="1"/>
</dbReference>
<dbReference type="Proteomes" id="UP000094472">
    <property type="component" value="Unassembled WGS sequence"/>
</dbReference>
<dbReference type="PIRSF" id="PIRSF000524">
    <property type="entry name" value="SPT"/>
    <property type="match status" value="1"/>
</dbReference>
<keyword evidence="16" id="KW-1185">Reference proteome</keyword>
<comment type="pathway">
    <text evidence="6">One-carbon metabolism; formaldehyde assimilation via serine pathway.</text>
</comment>